<dbReference type="SMART" id="SM00028">
    <property type="entry name" value="TPR"/>
    <property type="match status" value="3"/>
</dbReference>
<dbReference type="Proteomes" id="UP000094043">
    <property type="component" value="Chromosome 1"/>
</dbReference>
<evidence type="ECO:0000313" key="6">
    <source>
        <dbReference type="EMBL" id="WVN85965.1"/>
    </source>
</evidence>
<reference evidence="6" key="2">
    <citation type="journal article" date="2022" name="Elife">
        <title>Obligate sexual reproduction of a homothallic fungus closely related to the Cryptococcus pathogenic species complex.</title>
        <authorList>
            <person name="Passer A.R."/>
            <person name="Clancey S.A."/>
            <person name="Shea T."/>
            <person name="David-Palma M."/>
            <person name="Averette A.F."/>
            <person name="Boekhout T."/>
            <person name="Porcel B.M."/>
            <person name="Nowrousian M."/>
            <person name="Cuomo C.A."/>
            <person name="Sun S."/>
            <person name="Heitman J."/>
            <person name="Coelho M.A."/>
        </authorList>
    </citation>
    <scope>NUCLEOTIDE SEQUENCE</scope>
    <source>
        <strain evidence="6">CBS 7841</strain>
    </source>
</reference>
<dbReference type="Pfam" id="PF13181">
    <property type="entry name" value="TPR_8"/>
    <property type="match status" value="1"/>
</dbReference>
<dbReference type="AlphaFoldDB" id="A0A1E3IK82"/>
<feature type="region of interest" description="Disordered" evidence="5">
    <location>
        <begin position="177"/>
        <end position="268"/>
    </location>
</feature>
<keyword evidence="4" id="KW-0802">TPR repeat</keyword>
<dbReference type="SUPFAM" id="SSF48452">
    <property type="entry name" value="TPR-like"/>
    <property type="match status" value="1"/>
</dbReference>
<evidence type="ECO:0000256" key="2">
    <source>
        <dbReference type="ARBA" id="ARBA00022490"/>
    </source>
</evidence>
<dbReference type="GO" id="GO:0005739">
    <property type="term" value="C:mitochondrion"/>
    <property type="evidence" value="ECO:0007669"/>
    <property type="project" value="TreeGrafter"/>
</dbReference>
<evidence type="ECO:0000256" key="4">
    <source>
        <dbReference type="ARBA" id="ARBA00022803"/>
    </source>
</evidence>
<dbReference type="KEGG" id="cdep:91085337"/>
<accession>A0A1E3IK82</accession>
<proteinExistence type="predicted"/>
<dbReference type="EMBL" id="CP143784">
    <property type="protein sequence ID" value="WVN85965.1"/>
    <property type="molecule type" value="Genomic_DNA"/>
</dbReference>
<feature type="compositionally biased region" description="Polar residues" evidence="5">
    <location>
        <begin position="225"/>
        <end position="247"/>
    </location>
</feature>
<dbReference type="GO" id="GO:0005829">
    <property type="term" value="C:cytosol"/>
    <property type="evidence" value="ECO:0007669"/>
    <property type="project" value="TreeGrafter"/>
</dbReference>
<reference evidence="6" key="3">
    <citation type="submission" date="2024-01" db="EMBL/GenBank/DDBJ databases">
        <authorList>
            <person name="Coelho M.A."/>
            <person name="David-Palma M."/>
            <person name="Shea T."/>
            <person name="Sun S."/>
            <person name="Cuomo C.A."/>
            <person name="Heitman J."/>
        </authorList>
    </citation>
    <scope>NUCLEOTIDE SEQUENCE</scope>
    <source>
        <strain evidence="6">CBS 7841</strain>
    </source>
</reference>
<sequence>MSIQIDISRSEKARADGNASFKKGRWAEAIGHYTNAVVFNPQDPIAYCNRALAYLKLDKFKDAERDCSSALELPKGESNVKALYRRGMARKGQNRAKEAIEDMEQVLHLDKQNEAAKAELRELKQKLGEKEQRSPKRPCTPPNLTAPAINGQCENKDERGLSKVTDRIQDLKIHKAVQEDMSPGQDEKISFTTMRQSRDKKKSSYIVANSSSNSAEDTTLAAIPQTFSPSKSKVDSSKQYSIHSQPVASKDEPSKPTSLPPLPSTLDVASTSPGAGLSLLRHLTLSPPYNFSLISLYPPANIPKILGNLLEPDTLGLVLMALKDGSKRGAEDKARVRVLFEGLRATKRWKMNTAMLSTAEKEAGQEAWEGCGGVGKWIEGVGANEAL</sequence>
<dbReference type="PROSITE" id="PS50005">
    <property type="entry name" value="TPR"/>
    <property type="match status" value="1"/>
</dbReference>
<evidence type="ECO:0000256" key="5">
    <source>
        <dbReference type="SAM" id="MobiDB-lite"/>
    </source>
</evidence>
<keyword evidence="7" id="KW-1185">Reference proteome</keyword>
<dbReference type="InterPro" id="IPR025986">
    <property type="entry name" value="RPAP3-like_C"/>
</dbReference>
<gene>
    <name evidence="6" type="ORF">L203_101123</name>
</gene>
<comment type="subcellular location">
    <subcellularLocation>
        <location evidence="1">Cytoplasm</location>
    </subcellularLocation>
</comment>
<dbReference type="PANTHER" id="PTHR45984:SF1">
    <property type="entry name" value="SPAG1 AXONEMAL DYNEIN ASSEMBLY FACTOR"/>
    <property type="match status" value="1"/>
</dbReference>
<dbReference type="PANTHER" id="PTHR45984">
    <property type="entry name" value="RNA (RNA) POLYMERASE II ASSOCIATED PROTEIN HOMOLOG"/>
    <property type="match status" value="1"/>
</dbReference>
<keyword evidence="3" id="KW-0677">Repeat</keyword>
<organism evidence="6 7">
    <name type="scientific">Cryptococcus depauperatus CBS 7841</name>
    <dbReference type="NCBI Taxonomy" id="1295531"/>
    <lineage>
        <taxon>Eukaryota</taxon>
        <taxon>Fungi</taxon>
        <taxon>Dikarya</taxon>
        <taxon>Basidiomycota</taxon>
        <taxon>Agaricomycotina</taxon>
        <taxon>Tremellomycetes</taxon>
        <taxon>Tremellales</taxon>
        <taxon>Cryptococcaceae</taxon>
        <taxon>Cryptococcus</taxon>
    </lineage>
</organism>
<name>A0A1E3IK82_9TREE</name>
<dbReference type="RefSeq" id="XP_066066665.1">
    <property type="nucleotide sequence ID" value="XM_066210568.1"/>
</dbReference>
<keyword evidence="2" id="KW-0963">Cytoplasm</keyword>
<dbReference type="Pfam" id="PF13414">
    <property type="entry name" value="TPR_11"/>
    <property type="match status" value="1"/>
</dbReference>
<dbReference type="GO" id="GO:0031072">
    <property type="term" value="F:heat shock protein binding"/>
    <property type="evidence" value="ECO:0007669"/>
    <property type="project" value="TreeGrafter"/>
</dbReference>
<dbReference type="Gene3D" id="1.25.40.10">
    <property type="entry name" value="Tetratricopeptide repeat domain"/>
    <property type="match status" value="1"/>
</dbReference>
<protein>
    <submittedName>
        <fullName evidence="6">Uncharacterized protein</fullName>
    </submittedName>
</protein>
<dbReference type="InterPro" id="IPR051982">
    <property type="entry name" value="CiliaryAsmbly_MitoImport"/>
</dbReference>
<dbReference type="Pfam" id="PF13877">
    <property type="entry name" value="RPAP3_C"/>
    <property type="match status" value="1"/>
</dbReference>
<dbReference type="VEuPathDB" id="FungiDB:L203_02408"/>
<dbReference type="InterPro" id="IPR019734">
    <property type="entry name" value="TPR_rpt"/>
</dbReference>
<feature type="region of interest" description="Disordered" evidence="5">
    <location>
        <begin position="126"/>
        <end position="153"/>
    </location>
</feature>
<evidence type="ECO:0000256" key="1">
    <source>
        <dbReference type="ARBA" id="ARBA00004496"/>
    </source>
</evidence>
<evidence type="ECO:0000313" key="7">
    <source>
        <dbReference type="Proteomes" id="UP000094043"/>
    </source>
</evidence>
<reference evidence="6" key="1">
    <citation type="submission" date="2016-06" db="EMBL/GenBank/DDBJ databases">
        <authorList>
            <person name="Cuomo C."/>
            <person name="Litvintseva A."/>
            <person name="Heitman J."/>
            <person name="Chen Y."/>
            <person name="Sun S."/>
            <person name="Springer D."/>
            <person name="Dromer F."/>
            <person name="Young S."/>
            <person name="Zeng Q."/>
            <person name="Chapman S."/>
            <person name="Gujja S."/>
            <person name="Saif S."/>
            <person name="Birren B."/>
        </authorList>
    </citation>
    <scope>NUCLEOTIDE SEQUENCE</scope>
    <source>
        <strain evidence="6">CBS 7841</strain>
    </source>
</reference>
<dbReference type="InterPro" id="IPR011990">
    <property type="entry name" value="TPR-like_helical_dom_sf"/>
</dbReference>
<dbReference type="GeneID" id="91085337"/>
<evidence type="ECO:0000256" key="3">
    <source>
        <dbReference type="ARBA" id="ARBA00022737"/>
    </source>
</evidence>
<dbReference type="GO" id="GO:0006626">
    <property type="term" value="P:protein targeting to mitochondrion"/>
    <property type="evidence" value="ECO:0007669"/>
    <property type="project" value="TreeGrafter"/>
</dbReference>
<dbReference type="OrthoDB" id="629492at2759"/>